<feature type="binding site" evidence="8">
    <location>
        <position position="234"/>
    </location>
    <ligand>
        <name>Fe cation</name>
        <dbReference type="ChEBI" id="CHEBI:24875"/>
        <note>catalytic</note>
    </ligand>
</feature>
<evidence type="ECO:0000256" key="8">
    <source>
        <dbReference type="PIRSR" id="PIRSR604294-1"/>
    </source>
</evidence>
<evidence type="ECO:0000256" key="5">
    <source>
        <dbReference type="ARBA" id="ARBA00023004"/>
    </source>
</evidence>
<dbReference type="STRING" id="3469.A0A4Y7KIM5"/>
<dbReference type="EC" id="1.14.99.n4" evidence="6"/>
<gene>
    <name evidence="9" type="ORF">C5167_048201</name>
</gene>
<dbReference type="GO" id="GO:0046872">
    <property type="term" value="F:metal ion binding"/>
    <property type="evidence" value="ECO:0007669"/>
    <property type="project" value="UniProtKB-KW"/>
</dbReference>
<feature type="non-terminal residue" evidence="9">
    <location>
        <position position="425"/>
    </location>
</feature>
<organism evidence="9 10">
    <name type="scientific">Papaver somniferum</name>
    <name type="common">Opium poppy</name>
    <dbReference type="NCBI Taxonomy" id="3469"/>
    <lineage>
        <taxon>Eukaryota</taxon>
        <taxon>Viridiplantae</taxon>
        <taxon>Streptophyta</taxon>
        <taxon>Embryophyta</taxon>
        <taxon>Tracheophyta</taxon>
        <taxon>Spermatophyta</taxon>
        <taxon>Magnoliopsida</taxon>
        <taxon>Ranunculales</taxon>
        <taxon>Papaveraceae</taxon>
        <taxon>Papaveroideae</taxon>
        <taxon>Papaver</taxon>
    </lineage>
</organism>
<dbReference type="EMBL" id="CM010722">
    <property type="protein sequence ID" value="RZC72716.1"/>
    <property type="molecule type" value="Genomic_DNA"/>
</dbReference>
<dbReference type="GO" id="GO:0016121">
    <property type="term" value="P:carotene catabolic process"/>
    <property type="evidence" value="ECO:0007669"/>
    <property type="project" value="TreeGrafter"/>
</dbReference>
<dbReference type="PANTHER" id="PTHR10543:SF89">
    <property type="entry name" value="CAROTENOID 9,10(9',10')-CLEAVAGE DIOXYGENASE 1"/>
    <property type="match status" value="1"/>
</dbReference>
<accession>A0A4Y7KIM5</accession>
<dbReference type="PANTHER" id="PTHR10543">
    <property type="entry name" value="BETA-CAROTENE DIOXYGENASE"/>
    <property type="match status" value="1"/>
</dbReference>
<dbReference type="Proteomes" id="UP000316621">
    <property type="component" value="Chromosome 8"/>
</dbReference>
<keyword evidence="2 8" id="KW-0479">Metal-binding</keyword>
<evidence type="ECO:0000256" key="2">
    <source>
        <dbReference type="ARBA" id="ARBA00022723"/>
    </source>
</evidence>
<dbReference type="AlphaFoldDB" id="A0A4Y7KIM5"/>
<evidence type="ECO:0000313" key="10">
    <source>
        <dbReference type="Proteomes" id="UP000316621"/>
    </source>
</evidence>
<evidence type="ECO:0000313" key="9">
    <source>
        <dbReference type="EMBL" id="RZC72716.1"/>
    </source>
</evidence>
<feature type="binding site" evidence="8">
    <location>
        <position position="419"/>
    </location>
    <ligand>
        <name>Fe cation</name>
        <dbReference type="ChEBI" id="CHEBI:24875"/>
        <note>catalytic</note>
    </ligand>
</feature>
<evidence type="ECO:0000256" key="7">
    <source>
        <dbReference type="ARBA" id="ARBA00048709"/>
    </source>
</evidence>
<dbReference type="GO" id="GO:0009570">
    <property type="term" value="C:chloroplast stroma"/>
    <property type="evidence" value="ECO:0007669"/>
    <property type="project" value="TreeGrafter"/>
</dbReference>
<evidence type="ECO:0000256" key="1">
    <source>
        <dbReference type="ARBA" id="ARBA00006787"/>
    </source>
</evidence>
<feature type="binding site" evidence="8">
    <location>
        <position position="169"/>
    </location>
    <ligand>
        <name>Fe cation</name>
        <dbReference type="ChEBI" id="CHEBI:24875"/>
        <note>catalytic</note>
    </ligand>
</feature>
<comment type="catalytic activity">
    <reaction evidence="7">
        <text>all-trans-zeaxanthin + 2 O2 = 4,9-dimethyldodeca-2,4,6,8,10-pentaenedial + 2 (3R)-hydroxy-beta-ionone</text>
        <dbReference type="Rhea" id="RHEA:26393"/>
        <dbReference type="ChEBI" id="CHEBI:15379"/>
        <dbReference type="ChEBI" id="CHEBI:27547"/>
        <dbReference type="ChEBI" id="CHEBI:53171"/>
        <dbReference type="ChEBI" id="CHEBI:53173"/>
        <dbReference type="EC" id="1.14.99.n4"/>
    </reaction>
</comment>
<evidence type="ECO:0000256" key="3">
    <source>
        <dbReference type="ARBA" id="ARBA00022964"/>
    </source>
</evidence>
<dbReference type="Pfam" id="PF03055">
    <property type="entry name" value="RPE65"/>
    <property type="match status" value="1"/>
</dbReference>
<evidence type="ECO:0000256" key="4">
    <source>
        <dbReference type="ARBA" id="ARBA00023002"/>
    </source>
</evidence>
<dbReference type="InterPro" id="IPR004294">
    <property type="entry name" value="Carotenoid_Oase"/>
</dbReference>
<feature type="binding site" evidence="8">
    <location>
        <position position="121"/>
    </location>
    <ligand>
        <name>Fe cation</name>
        <dbReference type="ChEBI" id="CHEBI:24875"/>
        <note>catalytic</note>
    </ligand>
</feature>
<keyword evidence="3" id="KW-0223">Dioxygenase</keyword>
<proteinExistence type="inferred from homology"/>
<keyword evidence="10" id="KW-1185">Reference proteome</keyword>
<comment type="cofactor">
    <cofactor evidence="8">
        <name>Fe(2+)</name>
        <dbReference type="ChEBI" id="CHEBI:29033"/>
    </cofactor>
    <text evidence="8">Binds 1 Fe(2+) ion per subunit.</text>
</comment>
<sequence length="425" mass="48504">MVHGLRIKDGKATYVSRYVRTSRLKQEEYFGEAKFLKIGDLEGPFGLFTGSMHFLRSIFKVLDVSYGWGTSNTNLTYHHGELLALGENDKPYVLSILEDGDLQTVGMLDYGRRLEHPFSAHPKIDSFTGEMFTFGCQLTPPYCTYRVISKDGFMHDSVSITLSEPTMMHDFAITKNFAIFMDLPLKFRPKNLVTREQFLAFDATKKARFGILPRYSTDENNMRWFELPNCFIFHTANAWEDGDQVVLITCRLENTNSMSIAYLIANPFDYKSELYEMRFNMKNGLASQKKLSVSSVEFPRVNDIYIGRKQRFVYTTMIGKRGGIIKFDMHAEPLLERQNFEVGGNIEGIFNLEPGKFCGDTVFVSREPGVTSEEDDGYLIFFVYDENTGKSVVNLIDAKTMSSDPVAVVELPHVPFGFHSFFATE</sequence>
<comment type="similarity">
    <text evidence="1">Belongs to the carotenoid oxygenase family.</text>
</comment>
<name>A0A4Y7KIM5_PAPSO</name>
<keyword evidence="4" id="KW-0560">Oxidoreductase</keyword>
<keyword evidence="5 8" id="KW-0408">Iron</keyword>
<reference evidence="9 10" key="1">
    <citation type="journal article" date="2018" name="Science">
        <title>The opium poppy genome and morphinan production.</title>
        <authorList>
            <person name="Guo L."/>
            <person name="Winzer T."/>
            <person name="Yang X."/>
            <person name="Li Y."/>
            <person name="Ning Z."/>
            <person name="He Z."/>
            <person name="Teodor R."/>
            <person name="Lu Y."/>
            <person name="Bowser T.A."/>
            <person name="Graham I.A."/>
            <person name="Ye K."/>
        </authorList>
    </citation>
    <scope>NUCLEOTIDE SEQUENCE [LARGE SCALE GENOMIC DNA]</scope>
    <source>
        <strain evidence="10">cv. HN1</strain>
        <tissue evidence="9">Leaves</tissue>
    </source>
</reference>
<dbReference type="Gramene" id="RZC72716">
    <property type="protein sequence ID" value="RZC72716"/>
    <property type="gene ID" value="C5167_048201"/>
</dbReference>
<evidence type="ECO:0000256" key="6">
    <source>
        <dbReference type="ARBA" id="ARBA00039084"/>
    </source>
</evidence>
<dbReference type="GO" id="GO:0010436">
    <property type="term" value="F:carotenoid dioxygenase activity"/>
    <property type="evidence" value="ECO:0007669"/>
    <property type="project" value="TreeGrafter"/>
</dbReference>
<protein>
    <recommendedName>
        <fullName evidence="6">carotenoid 9,10-dioxygenase</fullName>
        <ecNumber evidence="6">1.14.99.n4</ecNumber>
    </recommendedName>
</protein>